<feature type="compositionally biased region" description="Polar residues" evidence="1">
    <location>
        <begin position="169"/>
        <end position="191"/>
    </location>
</feature>
<proteinExistence type="predicted"/>
<gene>
    <name evidence="2" type="ORF">Tci_001767</name>
</gene>
<evidence type="ECO:0000256" key="1">
    <source>
        <dbReference type="SAM" id="MobiDB-lite"/>
    </source>
</evidence>
<feature type="compositionally biased region" description="Low complexity" evidence="1">
    <location>
        <begin position="20"/>
        <end position="29"/>
    </location>
</feature>
<feature type="region of interest" description="Disordered" evidence="1">
    <location>
        <begin position="138"/>
        <end position="212"/>
    </location>
</feature>
<sequence length="295" mass="33912">MTHTDSLSLDKEELKELTASEPTSSSTKPKTSRSKHIKGAIARMSKRYGYIFRHMKKSFLARKDMDAIGNIIEENLKLERENTKADIAVMADEAVRKEQECTRAILSSQMKDDKQAHDADLSILLIVKPCRVDAFRSRDHEDHHDDDALPEEESDAKRQKMFEHVTYTRGESSLSSQAIDDTNLSSSGNQEQQKEFDAWDNKQGTYDDEVPSKEVSPELMDEMSGNEIPAANEQKRMQEALNDMMRNRYPDEVYLEQRIVDVIRVQYDQGHGQKFMKEIVVKRADGKYSHFSKSN</sequence>
<feature type="region of interest" description="Disordered" evidence="1">
    <location>
        <begin position="1"/>
        <end position="37"/>
    </location>
</feature>
<dbReference type="EMBL" id="BKCJ010000100">
    <property type="protein sequence ID" value="GEU29789.1"/>
    <property type="molecule type" value="Genomic_DNA"/>
</dbReference>
<accession>A0A699GJ06</accession>
<evidence type="ECO:0000313" key="2">
    <source>
        <dbReference type="EMBL" id="GEU29789.1"/>
    </source>
</evidence>
<organism evidence="2">
    <name type="scientific">Tanacetum cinerariifolium</name>
    <name type="common">Dalmatian daisy</name>
    <name type="synonym">Chrysanthemum cinerariifolium</name>
    <dbReference type="NCBI Taxonomy" id="118510"/>
    <lineage>
        <taxon>Eukaryota</taxon>
        <taxon>Viridiplantae</taxon>
        <taxon>Streptophyta</taxon>
        <taxon>Embryophyta</taxon>
        <taxon>Tracheophyta</taxon>
        <taxon>Spermatophyta</taxon>
        <taxon>Magnoliopsida</taxon>
        <taxon>eudicotyledons</taxon>
        <taxon>Gunneridae</taxon>
        <taxon>Pentapetalae</taxon>
        <taxon>asterids</taxon>
        <taxon>campanulids</taxon>
        <taxon>Asterales</taxon>
        <taxon>Asteraceae</taxon>
        <taxon>Asteroideae</taxon>
        <taxon>Anthemideae</taxon>
        <taxon>Anthemidinae</taxon>
        <taxon>Tanacetum</taxon>
    </lineage>
</organism>
<reference evidence="2" key="1">
    <citation type="journal article" date="2019" name="Sci. Rep.">
        <title>Draft genome of Tanacetum cinerariifolium, the natural source of mosquito coil.</title>
        <authorList>
            <person name="Yamashiro T."/>
            <person name="Shiraishi A."/>
            <person name="Satake H."/>
            <person name="Nakayama K."/>
        </authorList>
    </citation>
    <scope>NUCLEOTIDE SEQUENCE</scope>
</reference>
<dbReference type="AlphaFoldDB" id="A0A699GJ06"/>
<feature type="compositionally biased region" description="Basic and acidic residues" evidence="1">
    <location>
        <begin position="138"/>
        <end position="147"/>
    </location>
</feature>
<comment type="caution">
    <text evidence="2">The sequence shown here is derived from an EMBL/GenBank/DDBJ whole genome shotgun (WGS) entry which is preliminary data.</text>
</comment>
<name>A0A699GJ06_TANCI</name>
<protein>
    <submittedName>
        <fullName evidence="2">Uncharacterized protein</fullName>
    </submittedName>
</protein>
<feature type="compositionally biased region" description="Basic and acidic residues" evidence="1">
    <location>
        <begin position="8"/>
        <end position="18"/>
    </location>
</feature>